<keyword evidence="2" id="KW-1185">Reference proteome</keyword>
<organism evidence="1 2">
    <name type="scientific">Azospirillum rugosum</name>
    <dbReference type="NCBI Taxonomy" id="416170"/>
    <lineage>
        <taxon>Bacteria</taxon>
        <taxon>Pseudomonadati</taxon>
        <taxon>Pseudomonadota</taxon>
        <taxon>Alphaproteobacteria</taxon>
        <taxon>Rhodospirillales</taxon>
        <taxon>Azospirillaceae</taxon>
        <taxon>Azospirillum</taxon>
    </lineage>
</organism>
<gene>
    <name evidence="1" type="ORF">J2851_006903</name>
</gene>
<comment type="caution">
    <text evidence="1">The sequence shown here is derived from an EMBL/GenBank/DDBJ whole genome shotgun (WGS) entry which is preliminary data.</text>
</comment>
<name>A0ABS4SX12_9PROT</name>
<evidence type="ECO:0000313" key="2">
    <source>
        <dbReference type="Proteomes" id="UP000781958"/>
    </source>
</evidence>
<dbReference type="EMBL" id="JAGINP010000040">
    <property type="protein sequence ID" value="MBP2297084.1"/>
    <property type="molecule type" value="Genomic_DNA"/>
</dbReference>
<reference evidence="1 2" key="1">
    <citation type="submission" date="2021-03" db="EMBL/GenBank/DDBJ databases">
        <title>Genomic Encyclopedia of Type Strains, Phase III (KMG-III): the genomes of soil and plant-associated and newly described type strains.</title>
        <authorList>
            <person name="Whitman W."/>
        </authorList>
    </citation>
    <scope>NUCLEOTIDE SEQUENCE [LARGE SCALE GENOMIC DNA]</scope>
    <source>
        <strain evidence="1 2">IMMIB AFH-6</strain>
    </source>
</reference>
<dbReference type="Proteomes" id="UP000781958">
    <property type="component" value="Unassembled WGS sequence"/>
</dbReference>
<proteinExistence type="predicted"/>
<protein>
    <submittedName>
        <fullName evidence="1">Uncharacterized protein</fullName>
    </submittedName>
</protein>
<sequence>MTAPSKESANGPALDARCRRMLVEAFVAAGLHPFVPLAFAKGPWALEAYLRANPDQIDAARRALADCRAEARHHIANYFDWRRVPDDSTEAWSLEDLIEQLRRIAEDEERARMPRGRQPGCL</sequence>
<dbReference type="RefSeq" id="WP_209773310.1">
    <property type="nucleotide sequence ID" value="NZ_JAGINP010000040.1"/>
</dbReference>
<evidence type="ECO:0000313" key="1">
    <source>
        <dbReference type="EMBL" id="MBP2297084.1"/>
    </source>
</evidence>
<accession>A0ABS4SX12</accession>